<dbReference type="SUPFAM" id="SSF55826">
    <property type="entry name" value="YbaK/ProRS associated domain"/>
    <property type="match status" value="1"/>
</dbReference>
<name>A0A382KZ52_9ZZZZ</name>
<gene>
    <name evidence="2" type="ORF">METZ01_LOCUS280785</name>
</gene>
<dbReference type="Gene3D" id="3.90.960.10">
    <property type="entry name" value="YbaK/aminoacyl-tRNA synthetase-associated domain"/>
    <property type="match status" value="1"/>
</dbReference>
<sequence length="161" mass="17390">MNQPHSKVADALVSLMITHEIIPCDPAFADTSEFCREYGYPLETSANTIVVTSTRGEKLYCACLVQASVKLDVNHVVKRLLGASRLSFASADETRDLTGMEIGGVTVFGLPPEIPIYGDAALMNQIYIIVGSGTRTSKVKMPPAELKKIPNCTLINDLSTT</sequence>
<protein>
    <recommendedName>
        <fullName evidence="1">YbaK/aminoacyl-tRNA synthetase-associated domain-containing protein</fullName>
    </recommendedName>
</protein>
<dbReference type="InterPro" id="IPR007214">
    <property type="entry name" value="YbaK/aa-tRNA-synth-assoc-dom"/>
</dbReference>
<accession>A0A382KZ52</accession>
<dbReference type="AlphaFoldDB" id="A0A382KZ52"/>
<evidence type="ECO:0000313" key="2">
    <source>
        <dbReference type="EMBL" id="SVC27931.1"/>
    </source>
</evidence>
<proteinExistence type="predicted"/>
<dbReference type="PANTHER" id="PTHR30411">
    <property type="entry name" value="CYTOPLASMIC PROTEIN"/>
    <property type="match status" value="1"/>
</dbReference>
<organism evidence="2">
    <name type="scientific">marine metagenome</name>
    <dbReference type="NCBI Taxonomy" id="408172"/>
    <lineage>
        <taxon>unclassified sequences</taxon>
        <taxon>metagenomes</taxon>
        <taxon>ecological metagenomes</taxon>
    </lineage>
</organism>
<dbReference type="Pfam" id="PF04073">
    <property type="entry name" value="tRNA_edit"/>
    <property type="match status" value="1"/>
</dbReference>
<dbReference type="InterPro" id="IPR036754">
    <property type="entry name" value="YbaK/aa-tRNA-synt-asso_dom_sf"/>
</dbReference>
<evidence type="ECO:0000259" key="1">
    <source>
        <dbReference type="Pfam" id="PF04073"/>
    </source>
</evidence>
<dbReference type="PANTHER" id="PTHR30411:SF1">
    <property type="entry name" value="CYTOPLASMIC PROTEIN"/>
    <property type="match status" value="1"/>
</dbReference>
<dbReference type="GO" id="GO:0002161">
    <property type="term" value="F:aminoacyl-tRNA deacylase activity"/>
    <property type="evidence" value="ECO:0007669"/>
    <property type="project" value="InterPro"/>
</dbReference>
<reference evidence="2" key="1">
    <citation type="submission" date="2018-05" db="EMBL/GenBank/DDBJ databases">
        <authorList>
            <person name="Lanie J.A."/>
            <person name="Ng W.-L."/>
            <person name="Kazmierczak K.M."/>
            <person name="Andrzejewski T.M."/>
            <person name="Davidsen T.M."/>
            <person name="Wayne K.J."/>
            <person name="Tettelin H."/>
            <person name="Glass J.I."/>
            <person name="Rusch D."/>
            <person name="Podicherti R."/>
            <person name="Tsui H.-C.T."/>
            <person name="Winkler M.E."/>
        </authorList>
    </citation>
    <scope>NUCLEOTIDE SEQUENCE</scope>
</reference>
<feature type="domain" description="YbaK/aminoacyl-tRNA synthetase-associated" evidence="1">
    <location>
        <begin position="26"/>
        <end position="148"/>
    </location>
</feature>
<dbReference type="EMBL" id="UINC01082818">
    <property type="protein sequence ID" value="SVC27931.1"/>
    <property type="molecule type" value="Genomic_DNA"/>
</dbReference>